<sequence length="386" mass="41724">MKKSLKTMTVALTVLLTGSLAGQAFAQTEFSDLAGVKEKEQILVLQQKGIVDGVSEGIYAPQSQLTTAEGIALIVNALQNKFGLETVKLAGPHAYYPNVADGEWYSYAFSVARYKELGLPQNVDPAQPLTKEQFIYYLQQGIEATGDYAMIKIFIHIADEASITTAYQGAIQRSLITKISALDADGLFHPQAPVTRAEAAGYIFNAVRFVESVKPIPPLSEQGQDVYIADQELTAGEAVSRIAMGLQLQAKDDAVKASSLFGKVEDDAWYAPAFVAAHDAGIELGEEVDPSQTLTKEEYTFYLQQALEKSKQYPLINLVPAAISDEAELNPGYQGAVQRSLKFGITSLDADGKFHPKAKIKQEEAAAMLDKAVAYAAEHPGPEAAK</sequence>
<name>A0ACC7P1U9_9BACL</name>
<accession>A0ACC7P1U9</accession>
<evidence type="ECO:0000313" key="2">
    <source>
        <dbReference type="Proteomes" id="UP001631969"/>
    </source>
</evidence>
<protein>
    <submittedName>
        <fullName evidence="1">S-layer homology domain-containing protein</fullName>
    </submittedName>
</protein>
<dbReference type="EMBL" id="JBJURJ010000012">
    <property type="protein sequence ID" value="MFM9330234.1"/>
    <property type="molecule type" value="Genomic_DNA"/>
</dbReference>
<proteinExistence type="predicted"/>
<dbReference type="Proteomes" id="UP001631969">
    <property type="component" value="Unassembled WGS sequence"/>
</dbReference>
<keyword evidence="2" id="KW-1185">Reference proteome</keyword>
<reference evidence="1" key="1">
    <citation type="submission" date="2024-12" db="EMBL/GenBank/DDBJ databases">
        <authorList>
            <person name="Wu N."/>
        </authorList>
    </citation>
    <scope>NUCLEOTIDE SEQUENCE</scope>
    <source>
        <strain evidence="1">P15</strain>
    </source>
</reference>
<organism evidence="1 2">
    <name type="scientific">Paenibacillus mesotrionivorans</name>
    <dbReference type="NCBI Taxonomy" id="3160968"/>
    <lineage>
        <taxon>Bacteria</taxon>
        <taxon>Bacillati</taxon>
        <taxon>Bacillota</taxon>
        <taxon>Bacilli</taxon>
        <taxon>Bacillales</taxon>
        <taxon>Paenibacillaceae</taxon>
        <taxon>Paenibacillus</taxon>
    </lineage>
</organism>
<gene>
    <name evidence="1" type="ORF">ACI1P1_18195</name>
</gene>
<comment type="caution">
    <text evidence="1">The sequence shown here is derived from an EMBL/GenBank/DDBJ whole genome shotgun (WGS) entry which is preliminary data.</text>
</comment>
<evidence type="ECO:0000313" key="1">
    <source>
        <dbReference type="EMBL" id="MFM9330234.1"/>
    </source>
</evidence>